<accession>A0AAU9CYP5</accession>
<dbReference type="Pfam" id="PF13439">
    <property type="entry name" value="Glyco_transf_4"/>
    <property type="match status" value="1"/>
</dbReference>
<dbReference type="KEGG" id="meiy:MIN45_P0141"/>
<sequence length="376" mass="42385">MRCLFIVPSLRRAGAETQVVALVNGLAARGHEVHLLTFERHLDQAGRLHERVHHHVARRRWKFDFGYTREIARVIDRYGIQLIHTTLQFALLAGWLGRLRARRKPPLVASLHTTVSRNAKEEWQTCLLYRRLLRRCARVIFVCDNQRGYWLSRFPELRDRSWVIHNGIPPERFRRSQFVSAGKTLRDRYGIAEQAVVFGCIAGFRPEKAHDLLLQAFDRIEGDAWLLLAGDGPLKAEMEARASRVGKAARIVFLGQVEDSRPVIAACNATVLASVAVETFSMAMLESMAMEVPVIAPEIGGLPEAVIQGRTGLLFPAGDVSALTERMQRIVDDPDQASDMGEMAQEWVAERFTESQMLARTADLLCQVVEEASAKK</sequence>
<dbReference type="InterPro" id="IPR001296">
    <property type="entry name" value="Glyco_trans_1"/>
</dbReference>
<evidence type="ECO:0000313" key="5">
    <source>
        <dbReference type="EMBL" id="BCX87774.1"/>
    </source>
</evidence>
<protein>
    <submittedName>
        <fullName evidence="5">L-malate glycosyltransferase</fullName>
    </submittedName>
</protein>
<name>A0AAU9CYP5_9GAMM</name>
<dbReference type="Gene3D" id="3.40.50.2000">
    <property type="entry name" value="Glycogen Phosphorylase B"/>
    <property type="match status" value="2"/>
</dbReference>
<evidence type="ECO:0000313" key="6">
    <source>
        <dbReference type="Proteomes" id="UP001321450"/>
    </source>
</evidence>
<feature type="domain" description="Glycosyltransferase subfamily 4-like N-terminal" evidence="4">
    <location>
        <begin position="14"/>
        <end position="172"/>
    </location>
</feature>
<feature type="domain" description="Glycosyl transferase family 1" evidence="3">
    <location>
        <begin position="185"/>
        <end position="347"/>
    </location>
</feature>
<evidence type="ECO:0000259" key="3">
    <source>
        <dbReference type="Pfam" id="PF00534"/>
    </source>
</evidence>
<dbReference type="GO" id="GO:1901135">
    <property type="term" value="P:carbohydrate derivative metabolic process"/>
    <property type="evidence" value="ECO:0007669"/>
    <property type="project" value="UniProtKB-ARBA"/>
</dbReference>
<keyword evidence="1" id="KW-0328">Glycosyltransferase</keyword>
<dbReference type="RefSeq" id="WP_286292723.1">
    <property type="nucleotide sequence ID" value="NZ_AP024718.1"/>
</dbReference>
<dbReference type="AlphaFoldDB" id="A0AAU9CYP5"/>
<gene>
    <name evidence="5" type="ORF">MIN45_P0141</name>
</gene>
<keyword evidence="6" id="KW-1185">Reference proteome</keyword>
<evidence type="ECO:0000259" key="4">
    <source>
        <dbReference type="Pfam" id="PF13439"/>
    </source>
</evidence>
<dbReference type="PANTHER" id="PTHR12526:SF510">
    <property type="entry name" value="D-INOSITOL 3-PHOSPHATE GLYCOSYLTRANSFERASE"/>
    <property type="match status" value="1"/>
</dbReference>
<dbReference type="EMBL" id="AP024718">
    <property type="protein sequence ID" value="BCX87774.1"/>
    <property type="molecule type" value="Genomic_DNA"/>
</dbReference>
<organism evidence="5 6">
    <name type="scientific">Methylomarinovum tepidoasis</name>
    <dbReference type="NCBI Taxonomy" id="2840183"/>
    <lineage>
        <taxon>Bacteria</taxon>
        <taxon>Pseudomonadati</taxon>
        <taxon>Pseudomonadota</taxon>
        <taxon>Gammaproteobacteria</taxon>
        <taxon>Methylococcales</taxon>
        <taxon>Methylothermaceae</taxon>
        <taxon>Methylomarinovum</taxon>
    </lineage>
</organism>
<keyword evidence="2" id="KW-0808">Transferase</keyword>
<dbReference type="Pfam" id="PF00534">
    <property type="entry name" value="Glycos_transf_1"/>
    <property type="match status" value="1"/>
</dbReference>
<dbReference type="GO" id="GO:0016757">
    <property type="term" value="F:glycosyltransferase activity"/>
    <property type="evidence" value="ECO:0007669"/>
    <property type="project" value="UniProtKB-KW"/>
</dbReference>
<dbReference type="PANTHER" id="PTHR12526">
    <property type="entry name" value="GLYCOSYLTRANSFERASE"/>
    <property type="match status" value="1"/>
</dbReference>
<evidence type="ECO:0000256" key="2">
    <source>
        <dbReference type="ARBA" id="ARBA00022679"/>
    </source>
</evidence>
<dbReference type="InterPro" id="IPR028098">
    <property type="entry name" value="Glyco_trans_4-like_N"/>
</dbReference>
<dbReference type="CDD" id="cd03801">
    <property type="entry name" value="GT4_PimA-like"/>
    <property type="match status" value="1"/>
</dbReference>
<dbReference type="SUPFAM" id="SSF53756">
    <property type="entry name" value="UDP-Glycosyltransferase/glycogen phosphorylase"/>
    <property type="match status" value="1"/>
</dbReference>
<proteinExistence type="predicted"/>
<evidence type="ECO:0000256" key="1">
    <source>
        <dbReference type="ARBA" id="ARBA00022676"/>
    </source>
</evidence>
<reference evidence="6" key="1">
    <citation type="journal article" date="2024" name="Int. J. Syst. Evol. Microbiol.">
        <title>Methylomarinovum tepidoasis sp. nov., a moderately thermophilic methanotroph of the family Methylothermaceae isolated from a deep-sea hydrothermal field.</title>
        <authorList>
            <person name="Hirayama H."/>
            <person name="Takaki Y."/>
            <person name="Abe M."/>
            <person name="Miyazaki M."/>
            <person name="Uematsu K."/>
            <person name="Matsui Y."/>
            <person name="Takai K."/>
        </authorList>
    </citation>
    <scope>NUCLEOTIDE SEQUENCE [LARGE SCALE GENOMIC DNA]</scope>
    <source>
        <strain evidence="6">IN45</strain>
    </source>
</reference>
<dbReference type="Proteomes" id="UP001321450">
    <property type="component" value="Chromosome"/>
</dbReference>